<keyword evidence="4" id="KW-1185">Reference proteome</keyword>
<dbReference type="OrthoDB" id="9803476at2"/>
<protein>
    <submittedName>
        <fullName evidence="3">SRPBCC family protein</fullName>
    </submittedName>
</protein>
<dbReference type="AlphaFoldDB" id="A0A3N9UJU2"/>
<evidence type="ECO:0000313" key="4">
    <source>
        <dbReference type="Proteomes" id="UP000274033"/>
    </source>
</evidence>
<evidence type="ECO:0000259" key="2">
    <source>
        <dbReference type="Pfam" id="PF08327"/>
    </source>
</evidence>
<dbReference type="Pfam" id="PF08327">
    <property type="entry name" value="AHSA1"/>
    <property type="match status" value="1"/>
</dbReference>
<evidence type="ECO:0000256" key="1">
    <source>
        <dbReference type="ARBA" id="ARBA00006817"/>
    </source>
</evidence>
<feature type="domain" description="Activator of Hsp90 ATPase homologue 1/2-like C-terminal" evidence="2">
    <location>
        <begin position="21"/>
        <end position="134"/>
    </location>
</feature>
<dbReference type="InterPro" id="IPR013538">
    <property type="entry name" value="ASHA1/2-like_C"/>
</dbReference>
<comment type="caution">
    <text evidence="3">The sequence shown here is derived from an EMBL/GenBank/DDBJ whole genome shotgun (WGS) entry which is preliminary data.</text>
</comment>
<evidence type="ECO:0000313" key="3">
    <source>
        <dbReference type="EMBL" id="RQW76211.1"/>
    </source>
</evidence>
<sequence>MLATIVNAEKGYLAQFDRLFNHPIEKVWAVLTENDKLKIWMSHLEIVDLRKDGLIKFHHNDGTDRYEEMKITDFVDSAVLEFEWGADIVRFELQPMGDGCLFILKEFISELTDHTPKDLAGWHVCLNIFEAVVENKTLEHPENEWEKWFEEYKELMNEI</sequence>
<dbReference type="Gene3D" id="3.30.530.20">
    <property type="match status" value="1"/>
</dbReference>
<comment type="similarity">
    <text evidence="1">Belongs to the AHA1 family.</text>
</comment>
<proteinExistence type="inferred from homology"/>
<dbReference type="EMBL" id="RRCT01000001">
    <property type="protein sequence ID" value="RQW76211.1"/>
    <property type="molecule type" value="Genomic_DNA"/>
</dbReference>
<reference evidence="3 4" key="1">
    <citation type="journal article" date="2013" name="J. Microbiol.">
        <title>Lysinibacillus chungkukjangi sp. nov., isolated from Chungkukjang, Korean fermented soybean food.</title>
        <authorList>
            <person name="Kim S.J."/>
            <person name="Jang Y.H."/>
            <person name="Hamada M."/>
            <person name="Ahn J.H."/>
            <person name="Weon H.Y."/>
            <person name="Suzuki K."/>
            <person name="Whang K.S."/>
            <person name="Kwon S.W."/>
        </authorList>
    </citation>
    <scope>NUCLEOTIDE SEQUENCE [LARGE SCALE GENOMIC DNA]</scope>
    <source>
        <strain evidence="3 4">MCCC 1A12701</strain>
    </source>
</reference>
<gene>
    <name evidence="3" type="ORF">EBB45_01285</name>
</gene>
<dbReference type="SUPFAM" id="SSF55961">
    <property type="entry name" value="Bet v1-like"/>
    <property type="match status" value="1"/>
</dbReference>
<organism evidence="3 4">
    <name type="scientific">Lysinibacillus composti</name>
    <dbReference type="NCBI Taxonomy" id="720633"/>
    <lineage>
        <taxon>Bacteria</taxon>
        <taxon>Bacillati</taxon>
        <taxon>Bacillota</taxon>
        <taxon>Bacilli</taxon>
        <taxon>Bacillales</taxon>
        <taxon>Bacillaceae</taxon>
        <taxon>Lysinibacillus</taxon>
    </lineage>
</organism>
<dbReference type="InterPro" id="IPR023393">
    <property type="entry name" value="START-like_dom_sf"/>
</dbReference>
<name>A0A3N9UJU2_9BACI</name>
<accession>A0A3N9UJU2</accession>
<dbReference type="CDD" id="cd08899">
    <property type="entry name" value="SRPBCC_CalC_Aha1-like_6"/>
    <property type="match status" value="1"/>
</dbReference>
<dbReference type="RefSeq" id="WP_124761823.1">
    <property type="nucleotide sequence ID" value="NZ_JAFBDY010000001.1"/>
</dbReference>
<dbReference type="Proteomes" id="UP000274033">
    <property type="component" value="Unassembled WGS sequence"/>
</dbReference>